<evidence type="ECO:0000313" key="2">
    <source>
        <dbReference type="Proteomes" id="UP000789366"/>
    </source>
</evidence>
<organism evidence="1 2">
    <name type="scientific">Cetraspora pellucida</name>
    <dbReference type="NCBI Taxonomy" id="1433469"/>
    <lineage>
        <taxon>Eukaryota</taxon>
        <taxon>Fungi</taxon>
        <taxon>Fungi incertae sedis</taxon>
        <taxon>Mucoromycota</taxon>
        <taxon>Glomeromycotina</taxon>
        <taxon>Glomeromycetes</taxon>
        <taxon>Diversisporales</taxon>
        <taxon>Gigasporaceae</taxon>
        <taxon>Cetraspora</taxon>
    </lineage>
</organism>
<keyword evidence="2" id="KW-1185">Reference proteome</keyword>
<sequence>MKPSVLVILFFFAISIIDVDSIDSKCDISLIKITDEKSSWREVREIHEIRALVKYQRLVRAAYASDEAVLKKLALAIDGKSDTIDLDVEISNNADIGYYGQITIGGQQFKVIFDTGSSYFWIPSVMCITTACVNHRQFDVTKSDTLKTSNATFVLQYGSGNVSGIIAEDNLSIGSIDSMGQTFGLTTDESIEFNETPFDGILGMALSRPSEPNYTTPFMNMVNQNAVKAPFFGFHLQRSKDKNDIGTLTLGDVDSSKFTGNITFNKLIYDEGVWQINLDDASVNGKPFGFKGRNAIIDTGTSLIIIPPNDAEIIHQKIPGATKLQGKFVVPCNTTVDIAFIFGGVNYNIDPRDLAFRPTDQNGLCSSGIAAENIAGNSTWIVGDVFLKNVYSVYNIKDLTVGFAKSKRFN</sequence>
<proteinExistence type="predicted"/>
<protein>
    <submittedName>
        <fullName evidence="1">18210_t:CDS:1</fullName>
    </submittedName>
</protein>
<reference evidence="1" key="1">
    <citation type="submission" date="2021-06" db="EMBL/GenBank/DDBJ databases">
        <authorList>
            <person name="Kallberg Y."/>
            <person name="Tangrot J."/>
            <person name="Rosling A."/>
        </authorList>
    </citation>
    <scope>NUCLEOTIDE SEQUENCE</scope>
    <source>
        <strain evidence="1">28 12/20/2015</strain>
    </source>
</reference>
<accession>A0ACA9PK00</accession>
<name>A0ACA9PK00_9GLOM</name>
<gene>
    <name evidence="1" type="ORF">SPELUC_LOCUS11923</name>
</gene>
<comment type="caution">
    <text evidence="1">The sequence shown here is derived from an EMBL/GenBank/DDBJ whole genome shotgun (WGS) entry which is preliminary data.</text>
</comment>
<dbReference type="Proteomes" id="UP000789366">
    <property type="component" value="Unassembled WGS sequence"/>
</dbReference>
<evidence type="ECO:0000313" key="1">
    <source>
        <dbReference type="EMBL" id="CAG8712817.1"/>
    </source>
</evidence>
<dbReference type="EMBL" id="CAJVPW010026588">
    <property type="protein sequence ID" value="CAG8712817.1"/>
    <property type="molecule type" value="Genomic_DNA"/>
</dbReference>